<comment type="caution">
    <text evidence="7">The sequence shown here is derived from an EMBL/GenBank/DDBJ whole genome shotgun (WGS) entry which is preliminary data.</text>
</comment>
<dbReference type="SMART" id="SM00220">
    <property type="entry name" value="S_TKc"/>
    <property type="match status" value="1"/>
</dbReference>
<dbReference type="GO" id="GO:0005829">
    <property type="term" value="C:cytosol"/>
    <property type="evidence" value="ECO:0007669"/>
    <property type="project" value="TreeGrafter"/>
</dbReference>
<dbReference type="PROSITE" id="PS00107">
    <property type="entry name" value="PROTEIN_KINASE_ATP"/>
    <property type="match status" value="1"/>
</dbReference>
<evidence type="ECO:0000313" key="8">
    <source>
        <dbReference type="Proteomes" id="UP001212841"/>
    </source>
</evidence>
<feature type="compositionally biased region" description="Pro residues" evidence="5">
    <location>
        <begin position="165"/>
        <end position="176"/>
    </location>
</feature>
<dbReference type="GO" id="GO:0004674">
    <property type="term" value="F:protein serine/threonine kinase activity"/>
    <property type="evidence" value="ECO:0007669"/>
    <property type="project" value="UniProtKB-KW"/>
</dbReference>
<dbReference type="Pfam" id="PF00069">
    <property type="entry name" value="Pkinase"/>
    <property type="match status" value="2"/>
</dbReference>
<dbReference type="InterPro" id="IPR000719">
    <property type="entry name" value="Prot_kinase_dom"/>
</dbReference>
<dbReference type="PANTHER" id="PTHR24346:SF72">
    <property type="entry name" value="CAMK PROTEIN KINASE"/>
    <property type="match status" value="1"/>
</dbReference>
<feature type="region of interest" description="Disordered" evidence="5">
    <location>
        <begin position="361"/>
        <end position="400"/>
    </location>
</feature>
<dbReference type="EMBL" id="JADGJD010000161">
    <property type="protein sequence ID" value="KAJ3054055.1"/>
    <property type="molecule type" value="Genomic_DNA"/>
</dbReference>
<dbReference type="PROSITE" id="PS50011">
    <property type="entry name" value="PROTEIN_KINASE_DOM"/>
    <property type="match status" value="1"/>
</dbReference>
<dbReference type="GO" id="GO:0035556">
    <property type="term" value="P:intracellular signal transduction"/>
    <property type="evidence" value="ECO:0007669"/>
    <property type="project" value="TreeGrafter"/>
</dbReference>
<feature type="compositionally biased region" description="Low complexity" evidence="5">
    <location>
        <begin position="79"/>
        <end position="96"/>
    </location>
</feature>
<feature type="non-terminal residue" evidence="7">
    <location>
        <position position="1"/>
    </location>
</feature>
<dbReference type="InterPro" id="IPR011009">
    <property type="entry name" value="Kinase-like_dom_sf"/>
</dbReference>
<evidence type="ECO:0000259" key="6">
    <source>
        <dbReference type="PROSITE" id="PS50011"/>
    </source>
</evidence>
<accession>A0AAD5X417</accession>
<dbReference type="InterPro" id="IPR017441">
    <property type="entry name" value="Protein_kinase_ATP_BS"/>
</dbReference>
<keyword evidence="4" id="KW-0808">Transferase</keyword>
<evidence type="ECO:0000256" key="3">
    <source>
        <dbReference type="PROSITE-ProRule" id="PRU10141"/>
    </source>
</evidence>
<evidence type="ECO:0000256" key="5">
    <source>
        <dbReference type="SAM" id="MobiDB-lite"/>
    </source>
</evidence>
<dbReference type="Gene3D" id="3.30.200.20">
    <property type="entry name" value="Phosphorylase Kinase, domain 1"/>
    <property type="match status" value="1"/>
</dbReference>
<name>A0AAD5X417_9FUNG</name>
<proteinExistence type="inferred from homology"/>
<dbReference type="GO" id="GO:0005634">
    <property type="term" value="C:nucleus"/>
    <property type="evidence" value="ECO:0007669"/>
    <property type="project" value="TreeGrafter"/>
</dbReference>
<gene>
    <name evidence="7" type="ORF">HK097_002746</name>
</gene>
<feature type="domain" description="Protein kinase" evidence="6">
    <location>
        <begin position="253"/>
        <end position="493"/>
    </location>
</feature>
<keyword evidence="4" id="KW-0418">Kinase</keyword>
<feature type="compositionally biased region" description="Polar residues" evidence="5">
    <location>
        <begin position="185"/>
        <end position="204"/>
    </location>
</feature>
<keyword evidence="8" id="KW-1185">Reference proteome</keyword>
<dbReference type="Gene3D" id="1.10.510.10">
    <property type="entry name" value="Transferase(Phosphotransferase) domain 1"/>
    <property type="match status" value="1"/>
</dbReference>
<evidence type="ECO:0000256" key="2">
    <source>
        <dbReference type="ARBA" id="ARBA00022840"/>
    </source>
</evidence>
<dbReference type="Proteomes" id="UP001212841">
    <property type="component" value="Unassembled WGS sequence"/>
</dbReference>
<keyword evidence="1 3" id="KW-0547">Nucleotide-binding</keyword>
<keyword evidence="2 3" id="KW-0067">ATP-binding</keyword>
<dbReference type="PROSITE" id="PS00108">
    <property type="entry name" value="PROTEIN_KINASE_ST"/>
    <property type="match status" value="1"/>
</dbReference>
<organism evidence="7 8">
    <name type="scientific">Rhizophlyctis rosea</name>
    <dbReference type="NCBI Taxonomy" id="64517"/>
    <lineage>
        <taxon>Eukaryota</taxon>
        <taxon>Fungi</taxon>
        <taxon>Fungi incertae sedis</taxon>
        <taxon>Chytridiomycota</taxon>
        <taxon>Chytridiomycota incertae sedis</taxon>
        <taxon>Chytridiomycetes</taxon>
        <taxon>Rhizophlyctidales</taxon>
        <taxon>Rhizophlyctidaceae</taxon>
        <taxon>Rhizophlyctis</taxon>
    </lineage>
</organism>
<feature type="compositionally biased region" description="Polar residues" evidence="5">
    <location>
        <begin position="220"/>
        <end position="235"/>
    </location>
</feature>
<keyword evidence="4" id="KW-0723">Serine/threonine-protein kinase</keyword>
<reference evidence="7" key="1">
    <citation type="submission" date="2020-05" db="EMBL/GenBank/DDBJ databases">
        <title>Phylogenomic resolution of chytrid fungi.</title>
        <authorList>
            <person name="Stajich J.E."/>
            <person name="Amses K."/>
            <person name="Simmons R."/>
            <person name="Seto K."/>
            <person name="Myers J."/>
            <person name="Bonds A."/>
            <person name="Quandt C.A."/>
            <person name="Barry K."/>
            <person name="Liu P."/>
            <person name="Grigoriev I."/>
            <person name="Longcore J.E."/>
            <person name="James T.Y."/>
        </authorList>
    </citation>
    <scope>NUCLEOTIDE SEQUENCE</scope>
    <source>
        <strain evidence="7">JEL0318</strain>
    </source>
</reference>
<feature type="region of interest" description="Disordered" evidence="5">
    <location>
        <begin position="1"/>
        <end position="237"/>
    </location>
</feature>
<dbReference type="PANTHER" id="PTHR24346">
    <property type="entry name" value="MAP/MICROTUBULE AFFINITY-REGULATING KINASE"/>
    <property type="match status" value="1"/>
</dbReference>
<feature type="binding site" evidence="3">
    <location>
        <position position="286"/>
    </location>
    <ligand>
        <name>ATP</name>
        <dbReference type="ChEBI" id="CHEBI:30616"/>
    </ligand>
</feature>
<dbReference type="InterPro" id="IPR008271">
    <property type="entry name" value="Ser/Thr_kinase_AS"/>
</dbReference>
<sequence length="493" mass="53430">MQSQYEPQIVSRRVPNGSQYLSRPASMHFTSSPVGPDRQHPNLSSNSTRTPQQRYSYIPTSSLAPHHAQHNSPISVAQGAASRGSSPSGPSGTGTAVDKKGMIRQYLAQRAGTGNAKGEVRQQEQQSQRQIAEARESNNPNDRSSQFVQSPPTSPTPAANHALSPSPPPAPLPAPSPHRRKSDPSSHASSTHTSEQNVSTTDIRTSPPARQSLCHRPSLPQLTSLNASPSHQLSPAQRLLSRHPLNPHFTSRYTLHSELGSGGFGFVIGATRNSDSLSVAVKFILKSRIPPHAWARDRELGVVSMEVYLVKHIKHENVVGFVDFYEDERFCYLVMEMHGAKVGGAVTVAEGVSRVHPAVARIQGESEVEGRSSGTSLTDENAESEDNGGGSNGLGSLTSPVMARSKTVPLPPRLSRKPSMDLFECIERNDRLPEHTARHIFRQIASAMAYLHSRGIVHRDIKDENIIVDSNFTVKLIDFGSATVEPRDAGKGG</sequence>
<comment type="similarity">
    <text evidence="4">Belongs to the protein kinase superfamily.</text>
</comment>
<evidence type="ECO:0000256" key="1">
    <source>
        <dbReference type="ARBA" id="ARBA00022741"/>
    </source>
</evidence>
<dbReference type="GO" id="GO:0045719">
    <property type="term" value="P:negative regulation of glycogen biosynthetic process"/>
    <property type="evidence" value="ECO:0007669"/>
    <property type="project" value="TreeGrafter"/>
</dbReference>
<feature type="compositionally biased region" description="Polar residues" evidence="5">
    <location>
        <begin position="41"/>
        <end position="63"/>
    </location>
</feature>
<evidence type="ECO:0000313" key="7">
    <source>
        <dbReference type="EMBL" id="KAJ3054055.1"/>
    </source>
</evidence>
<dbReference type="GO" id="GO:0005524">
    <property type="term" value="F:ATP binding"/>
    <property type="evidence" value="ECO:0007669"/>
    <property type="project" value="UniProtKB-UniRule"/>
</dbReference>
<dbReference type="AlphaFoldDB" id="A0AAD5X417"/>
<protein>
    <recommendedName>
        <fullName evidence="6">Protein kinase domain-containing protein</fullName>
    </recommendedName>
</protein>
<feature type="compositionally biased region" description="Polar residues" evidence="5">
    <location>
        <begin position="137"/>
        <end position="151"/>
    </location>
</feature>
<evidence type="ECO:0000256" key="4">
    <source>
        <dbReference type="RuleBase" id="RU000304"/>
    </source>
</evidence>
<dbReference type="FunFam" id="3.30.200.20:FF:000314">
    <property type="entry name" value="Serine/threonine protein kinase"/>
    <property type="match status" value="1"/>
</dbReference>
<dbReference type="SUPFAM" id="SSF56112">
    <property type="entry name" value="Protein kinase-like (PK-like)"/>
    <property type="match status" value="2"/>
</dbReference>